<reference evidence="4" key="1">
    <citation type="submission" date="2025-08" db="UniProtKB">
        <authorList>
            <consortium name="RefSeq"/>
        </authorList>
    </citation>
    <scope>IDENTIFICATION</scope>
    <source>
        <tissue evidence="4">Young leaves</tissue>
    </source>
</reference>
<dbReference type="InterPro" id="IPR035925">
    <property type="entry name" value="BSD_dom_sf"/>
</dbReference>
<keyword evidence="3" id="KW-1185">Reference proteome</keyword>
<proteinExistence type="predicted"/>
<feature type="compositionally biased region" description="Polar residues" evidence="1">
    <location>
        <begin position="291"/>
        <end position="303"/>
    </location>
</feature>
<dbReference type="Pfam" id="PF03909">
    <property type="entry name" value="BSD"/>
    <property type="match status" value="1"/>
</dbReference>
<dbReference type="AlphaFoldDB" id="A0A6J1I845"/>
<dbReference type="InterPro" id="IPR005607">
    <property type="entry name" value="BSD_dom"/>
</dbReference>
<protein>
    <submittedName>
        <fullName evidence="4">BSD domain-containing protein 1-like isoform X1</fullName>
    </submittedName>
</protein>
<dbReference type="PANTHER" id="PTHR16019:SF24">
    <property type="entry name" value="BSD DOMAIN-CONTAINING PROTEIN"/>
    <property type="match status" value="1"/>
</dbReference>
<name>A0A6J1I845_CUCMA</name>
<feature type="region of interest" description="Disordered" evidence="1">
    <location>
        <begin position="273"/>
        <end position="375"/>
    </location>
</feature>
<feature type="compositionally biased region" description="Basic and acidic residues" evidence="1">
    <location>
        <begin position="330"/>
        <end position="359"/>
    </location>
</feature>
<evidence type="ECO:0000259" key="2">
    <source>
        <dbReference type="PROSITE" id="PS50858"/>
    </source>
</evidence>
<dbReference type="OrthoDB" id="73788at2759"/>
<feature type="compositionally biased region" description="Acidic residues" evidence="1">
    <location>
        <begin position="273"/>
        <end position="289"/>
    </location>
</feature>
<evidence type="ECO:0000256" key="1">
    <source>
        <dbReference type="SAM" id="MobiDB-lite"/>
    </source>
</evidence>
<accession>A0A6J1I845</accession>
<dbReference type="Gene3D" id="1.10.3970.10">
    <property type="entry name" value="BSD domain"/>
    <property type="match status" value="1"/>
</dbReference>
<dbReference type="Proteomes" id="UP000504608">
    <property type="component" value="Unplaced"/>
</dbReference>
<sequence length="428" mass="47358">MDLFSVFSADGASELSDAEEEHDDNDHDDDTVSNISNTSSAWSFGGLIKTLATTSESVISNYRREIEELGSGLKKETSVIRDVASRAVKDLPTTLDVGASVAQESLESVGQAIDDIGSAVWKSTSKIISHGRDTLLASDLVSGNHENNSDVVLSSNQLGSSNSRNLEFKQYNRFNTQLIAIQRDLDTYLEEPKDLEDYKNWKLGFVLEDKEQEIDNLMKESEDVREIYRTIVPSTIVREVFWSRYFYRLHKLKQAEEARVKLVRRAISAEDEEDLSWDVDDDDDEEEGNNAELQSKGESSGALSTEKRESDSSESAISKKIAVSNDATEDSDRKLEEKVGEKLAADGRGDSGDSCKDSDISIISSGSSGEEELGWDEIEDIGTIDEAKNNTSSSGSAQKIGLIKRLIVAEEEEDLSWEIEDEDECAKS</sequence>
<dbReference type="GO" id="GO:0005737">
    <property type="term" value="C:cytoplasm"/>
    <property type="evidence" value="ECO:0007669"/>
    <property type="project" value="TreeGrafter"/>
</dbReference>
<evidence type="ECO:0000313" key="4">
    <source>
        <dbReference type="RefSeq" id="XP_022973657.1"/>
    </source>
</evidence>
<dbReference type="GeneID" id="111472243"/>
<feature type="region of interest" description="Disordered" evidence="1">
    <location>
        <begin position="1"/>
        <end position="34"/>
    </location>
</feature>
<organism evidence="3 4">
    <name type="scientific">Cucurbita maxima</name>
    <name type="common">Pumpkin</name>
    <name type="synonym">Winter squash</name>
    <dbReference type="NCBI Taxonomy" id="3661"/>
    <lineage>
        <taxon>Eukaryota</taxon>
        <taxon>Viridiplantae</taxon>
        <taxon>Streptophyta</taxon>
        <taxon>Embryophyta</taxon>
        <taxon>Tracheophyta</taxon>
        <taxon>Spermatophyta</taxon>
        <taxon>Magnoliopsida</taxon>
        <taxon>eudicotyledons</taxon>
        <taxon>Gunneridae</taxon>
        <taxon>Pentapetalae</taxon>
        <taxon>rosids</taxon>
        <taxon>fabids</taxon>
        <taxon>Cucurbitales</taxon>
        <taxon>Cucurbitaceae</taxon>
        <taxon>Cucurbiteae</taxon>
        <taxon>Cucurbita</taxon>
    </lineage>
</organism>
<dbReference type="InterPro" id="IPR051494">
    <property type="entry name" value="BSD_domain-containing"/>
</dbReference>
<dbReference type="RefSeq" id="XP_022973657.1">
    <property type="nucleotide sequence ID" value="XM_023117889.1"/>
</dbReference>
<dbReference type="SMART" id="SM00751">
    <property type="entry name" value="BSD"/>
    <property type="match status" value="1"/>
</dbReference>
<dbReference type="PROSITE" id="PS50858">
    <property type="entry name" value="BSD"/>
    <property type="match status" value="1"/>
</dbReference>
<feature type="compositionally biased region" description="Acidic residues" evidence="1">
    <location>
        <begin position="16"/>
        <end position="31"/>
    </location>
</feature>
<dbReference type="KEGG" id="cmax:111472243"/>
<evidence type="ECO:0000313" key="3">
    <source>
        <dbReference type="Proteomes" id="UP000504608"/>
    </source>
</evidence>
<dbReference type="SUPFAM" id="SSF140383">
    <property type="entry name" value="BSD domain-like"/>
    <property type="match status" value="1"/>
</dbReference>
<dbReference type="PANTHER" id="PTHR16019">
    <property type="entry name" value="SYNAPSE-ASSOCIATED PROTEIN"/>
    <property type="match status" value="1"/>
</dbReference>
<feature type="domain" description="BSD" evidence="2">
    <location>
        <begin position="201"/>
        <end position="253"/>
    </location>
</feature>
<gene>
    <name evidence="4" type="primary">LOC111472243</name>
</gene>